<dbReference type="EMBL" id="PVNL01000095">
    <property type="protein sequence ID" value="PRQ05385.1"/>
    <property type="molecule type" value="Genomic_DNA"/>
</dbReference>
<name>A0A0C2CPZ9_9BACT</name>
<comment type="caution">
    <text evidence="2">The sequence shown here is derived from an EMBL/GenBank/DDBJ whole genome shotgun (WGS) entry which is preliminary data.</text>
</comment>
<keyword evidence="1" id="KW-0732">Signal</keyword>
<evidence type="ECO:0000256" key="1">
    <source>
        <dbReference type="SAM" id="SignalP"/>
    </source>
</evidence>
<evidence type="ECO:0000313" key="3">
    <source>
        <dbReference type="EMBL" id="PRQ05385.1"/>
    </source>
</evidence>
<reference evidence="3 5" key="2">
    <citation type="submission" date="2018-03" db="EMBL/GenBank/DDBJ databases">
        <title>Draft Genome Sequences of the Obligatory Marine Myxobacteria Enhygromyxa salina SWB007.</title>
        <authorList>
            <person name="Poehlein A."/>
            <person name="Moghaddam J.A."/>
            <person name="Harms H."/>
            <person name="Alanjari M."/>
            <person name="Koenig G.M."/>
            <person name="Daniel R."/>
            <person name="Schaeberle T.F."/>
        </authorList>
    </citation>
    <scope>NUCLEOTIDE SEQUENCE [LARGE SCALE GENOMIC DNA]</scope>
    <source>
        <strain evidence="3 5">SWB007</strain>
    </source>
</reference>
<sequence length="92" mass="9725">MIKLITPMFAFSAALLLTATAWAAPADADAAAMSGSNGEGVTVYDFEDDDVDGEVLSPEGANLSSRGRSKHASMITIRPHFIPELIKMANDI</sequence>
<feature type="chain" id="PRO_5038208150" evidence="1">
    <location>
        <begin position="24"/>
        <end position="92"/>
    </location>
</feature>
<proteinExistence type="predicted"/>
<reference evidence="2 4" key="1">
    <citation type="submission" date="2014-12" db="EMBL/GenBank/DDBJ databases">
        <title>Genome assembly of Enhygromyxa salina DSM 15201.</title>
        <authorList>
            <person name="Sharma G."/>
            <person name="Subramanian S."/>
        </authorList>
    </citation>
    <scope>NUCLEOTIDE SEQUENCE [LARGE SCALE GENOMIC DNA]</scope>
    <source>
        <strain evidence="2 4">DSM 15201</strain>
    </source>
</reference>
<protein>
    <submittedName>
        <fullName evidence="2">Uncharacterized protein</fullName>
    </submittedName>
</protein>
<evidence type="ECO:0000313" key="2">
    <source>
        <dbReference type="EMBL" id="KIG13246.1"/>
    </source>
</evidence>
<dbReference type="AlphaFoldDB" id="A0A0C2CPZ9"/>
<gene>
    <name evidence="2" type="ORF">DB30_00390</name>
    <name evidence="3" type="ORF">ENSA7_46100</name>
</gene>
<dbReference type="EMBL" id="JMCC02000103">
    <property type="protein sequence ID" value="KIG13246.1"/>
    <property type="molecule type" value="Genomic_DNA"/>
</dbReference>
<dbReference type="Proteomes" id="UP000031599">
    <property type="component" value="Unassembled WGS sequence"/>
</dbReference>
<evidence type="ECO:0000313" key="4">
    <source>
        <dbReference type="Proteomes" id="UP000031599"/>
    </source>
</evidence>
<evidence type="ECO:0000313" key="5">
    <source>
        <dbReference type="Proteomes" id="UP000238823"/>
    </source>
</evidence>
<dbReference type="RefSeq" id="WP_052556057.1">
    <property type="nucleotide sequence ID" value="NZ_JMCC02000103.1"/>
</dbReference>
<organism evidence="2 4">
    <name type="scientific">Enhygromyxa salina</name>
    <dbReference type="NCBI Taxonomy" id="215803"/>
    <lineage>
        <taxon>Bacteria</taxon>
        <taxon>Pseudomonadati</taxon>
        <taxon>Myxococcota</taxon>
        <taxon>Polyangia</taxon>
        <taxon>Nannocystales</taxon>
        <taxon>Nannocystaceae</taxon>
        <taxon>Enhygromyxa</taxon>
    </lineage>
</organism>
<accession>A0A0C2CPZ9</accession>
<dbReference type="Proteomes" id="UP000238823">
    <property type="component" value="Unassembled WGS sequence"/>
</dbReference>
<feature type="signal peptide" evidence="1">
    <location>
        <begin position="1"/>
        <end position="23"/>
    </location>
</feature>
<dbReference type="OrthoDB" id="5524266at2"/>